<evidence type="ECO:0000313" key="16">
    <source>
        <dbReference type="EMBL" id="NWS78943.1"/>
    </source>
</evidence>
<dbReference type="FunFam" id="3.40.50.2300:FF:000153">
    <property type="entry name" value="Guanylate cyclase"/>
    <property type="match status" value="1"/>
</dbReference>
<dbReference type="GO" id="GO:0001653">
    <property type="term" value="F:peptide receptor activity"/>
    <property type="evidence" value="ECO:0007669"/>
    <property type="project" value="TreeGrafter"/>
</dbReference>
<keyword evidence="11" id="KW-0456">Lyase</keyword>
<dbReference type="SUPFAM" id="SSF56112">
    <property type="entry name" value="Protein kinase-like (PK-like)"/>
    <property type="match status" value="1"/>
</dbReference>
<dbReference type="InterPro" id="IPR029787">
    <property type="entry name" value="Nucleotide_cyclase"/>
</dbReference>
<keyword evidence="8" id="KW-0472">Membrane</keyword>
<dbReference type="Pfam" id="PF01094">
    <property type="entry name" value="ANF_receptor"/>
    <property type="match status" value="1"/>
</dbReference>
<dbReference type="PANTHER" id="PTHR11920">
    <property type="entry name" value="GUANYLYL CYCLASE"/>
    <property type="match status" value="1"/>
</dbReference>
<evidence type="ECO:0000259" key="14">
    <source>
        <dbReference type="PROSITE" id="PS50011"/>
    </source>
</evidence>
<feature type="domain" description="Protein kinase" evidence="14">
    <location>
        <begin position="519"/>
        <end position="870"/>
    </location>
</feature>
<feature type="compositionally biased region" description="Low complexity" evidence="13">
    <location>
        <begin position="1"/>
        <end position="21"/>
    </location>
</feature>
<feature type="domain" description="Guanylate cyclase" evidence="15">
    <location>
        <begin position="768"/>
        <end position="870"/>
    </location>
</feature>
<keyword evidence="4" id="KW-0732">Signal</keyword>
<feature type="non-terminal residue" evidence="16">
    <location>
        <position position="870"/>
    </location>
</feature>
<dbReference type="InterPro" id="IPR050401">
    <property type="entry name" value="Cyclic_nucleotide_synthase"/>
</dbReference>
<evidence type="ECO:0000256" key="2">
    <source>
        <dbReference type="ARBA" id="ARBA00012202"/>
    </source>
</evidence>
<dbReference type="InterPro" id="IPR028082">
    <property type="entry name" value="Peripla_BP_I"/>
</dbReference>
<evidence type="ECO:0000256" key="8">
    <source>
        <dbReference type="ARBA" id="ARBA00023136"/>
    </source>
</evidence>
<feature type="non-terminal residue" evidence="16">
    <location>
        <position position="1"/>
    </location>
</feature>
<dbReference type="Gene3D" id="3.40.50.2300">
    <property type="match status" value="1"/>
</dbReference>
<keyword evidence="12" id="KW-0141">cGMP biosynthesis</keyword>
<evidence type="ECO:0000256" key="7">
    <source>
        <dbReference type="ARBA" id="ARBA00023134"/>
    </source>
</evidence>
<dbReference type="GO" id="GO:0004383">
    <property type="term" value="F:guanylate cyclase activity"/>
    <property type="evidence" value="ECO:0007669"/>
    <property type="project" value="UniProtKB-EC"/>
</dbReference>
<dbReference type="Gene3D" id="1.10.510.10">
    <property type="entry name" value="Transferase(Phosphotransferase) domain 1"/>
    <property type="match status" value="1"/>
</dbReference>
<dbReference type="InterPro" id="IPR011009">
    <property type="entry name" value="Kinase-like_dom_sf"/>
</dbReference>
<keyword evidence="5" id="KW-0547">Nucleotide-binding</keyword>
<comment type="subcellular location">
    <subcellularLocation>
        <location evidence="1">Membrane</location>
        <topology evidence="1">Single-pass type I membrane protein</topology>
    </subcellularLocation>
</comment>
<dbReference type="SUPFAM" id="SSF55073">
    <property type="entry name" value="Nucleotide cyclase"/>
    <property type="match status" value="1"/>
</dbReference>
<evidence type="ECO:0000256" key="1">
    <source>
        <dbReference type="ARBA" id="ARBA00004479"/>
    </source>
</evidence>
<evidence type="ECO:0000256" key="12">
    <source>
        <dbReference type="ARBA" id="ARBA00023293"/>
    </source>
</evidence>
<dbReference type="PRINTS" id="PR00255">
    <property type="entry name" value="NATPEPTIDER"/>
</dbReference>
<dbReference type="GO" id="GO:0004016">
    <property type="term" value="F:adenylate cyclase activity"/>
    <property type="evidence" value="ECO:0007669"/>
    <property type="project" value="TreeGrafter"/>
</dbReference>
<protein>
    <recommendedName>
        <fullName evidence="2">guanylate cyclase</fullName>
        <ecNumber evidence="2">4.6.1.2</ecNumber>
    </recommendedName>
</protein>
<reference evidence="16 17" key="1">
    <citation type="submission" date="2019-09" db="EMBL/GenBank/DDBJ databases">
        <title>Bird 10,000 Genomes (B10K) Project - Family phase.</title>
        <authorList>
            <person name="Zhang G."/>
        </authorList>
    </citation>
    <scope>NUCLEOTIDE SEQUENCE [LARGE SCALE GENOMIC DNA]</scope>
    <source>
        <strain evidence="16">B10K-DU-003-44</strain>
        <tissue evidence="16">Muscle</tissue>
    </source>
</reference>
<dbReference type="PROSITE" id="PS50125">
    <property type="entry name" value="GUANYLATE_CYCLASE_2"/>
    <property type="match status" value="1"/>
</dbReference>
<name>A0A7K5IC03_CROSL</name>
<dbReference type="CDD" id="cd07302">
    <property type="entry name" value="CHD"/>
    <property type="match status" value="1"/>
</dbReference>
<evidence type="ECO:0000256" key="13">
    <source>
        <dbReference type="SAM" id="MobiDB-lite"/>
    </source>
</evidence>
<dbReference type="SUPFAM" id="SSF53822">
    <property type="entry name" value="Periplasmic binding protein-like I"/>
    <property type="match status" value="1"/>
</dbReference>
<dbReference type="GO" id="GO:0007168">
    <property type="term" value="P:receptor guanylyl cyclase signaling pathway"/>
    <property type="evidence" value="ECO:0007669"/>
    <property type="project" value="TreeGrafter"/>
</dbReference>
<evidence type="ECO:0000256" key="11">
    <source>
        <dbReference type="ARBA" id="ARBA00023239"/>
    </source>
</evidence>
<dbReference type="SMART" id="SM00044">
    <property type="entry name" value="CYCc"/>
    <property type="match status" value="1"/>
</dbReference>
<dbReference type="InterPro" id="IPR001170">
    <property type="entry name" value="ANPR/GUC"/>
</dbReference>
<organism evidence="16 17">
    <name type="scientific">Crotophaga sulcirostris</name>
    <name type="common">Groove-billed ani</name>
    <dbReference type="NCBI Taxonomy" id="33598"/>
    <lineage>
        <taxon>Eukaryota</taxon>
        <taxon>Metazoa</taxon>
        <taxon>Chordata</taxon>
        <taxon>Craniata</taxon>
        <taxon>Vertebrata</taxon>
        <taxon>Euteleostomi</taxon>
        <taxon>Archelosauria</taxon>
        <taxon>Archosauria</taxon>
        <taxon>Dinosauria</taxon>
        <taxon>Saurischia</taxon>
        <taxon>Theropoda</taxon>
        <taxon>Coelurosauria</taxon>
        <taxon>Aves</taxon>
        <taxon>Neognathae</taxon>
        <taxon>Neoaves</taxon>
        <taxon>Otidimorphae</taxon>
        <taxon>Cuculiformes</taxon>
        <taxon>Crotophagidae</taxon>
        <taxon>Crotophaga</taxon>
    </lineage>
</organism>
<dbReference type="InterPro" id="IPR001245">
    <property type="entry name" value="Ser-Thr/Tyr_kinase_cat_dom"/>
</dbReference>
<keyword evidence="3" id="KW-0812">Transmembrane</keyword>
<dbReference type="EMBL" id="VYZB01001860">
    <property type="protein sequence ID" value="NWS78943.1"/>
    <property type="molecule type" value="Genomic_DNA"/>
</dbReference>
<dbReference type="GO" id="GO:0035556">
    <property type="term" value="P:intracellular signal transduction"/>
    <property type="evidence" value="ECO:0007669"/>
    <property type="project" value="InterPro"/>
</dbReference>
<dbReference type="Pfam" id="PF00211">
    <property type="entry name" value="Guanylate_cyc"/>
    <property type="match status" value="1"/>
</dbReference>
<dbReference type="PROSITE" id="PS50011">
    <property type="entry name" value="PROTEIN_KINASE_DOM"/>
    <property type="match status" value="1"/>
</dbReference>
<dbReference type="GO" id="GO:0004672">
    <property type="term" value="F:protein kinase activity"/>
    <property type="evidence" value="ECO:0007669"/>
    <property type="project" value="InterPro"/>
</dbReference>
<dbReference type="GO" id="GO:0005886">
    <property type="term" value="C:plasma membrane"/>
    <property type="evidence" value="ECO:0007669"/>
    <property type="project" value="TreeGrafter"/>
</dbReference>
<comment type="caution">
    <text evidence="16">The sequence shown here is derived from an EMBL/GenBank/DDBJ whole genome shotgun (WGS) entry which is preliminary data.</text>
</comment>
<keyword evidence="7" id="KW-0342">GTP-binding</keyword>
<gene>
    <name evidence="16" type="primary">Npr1_1</name>
    <name evidence="16" type="ORF">CROSUL_R14759</name>
</gene>
<dbReference type="AlphaFoldDB" id="A0A7K5IC03"/>
<dbReference type="FunFam" id="3.40.50.2300:FF:000200">
    <property type="entry name" value="Guanylate cyclase"/>
    <property type="match status" value="1"/>
</dbReference>
<evidence type="ECO:0000256" key="9">
    <source>
        <dbReference type="ARBA" id="ARBA00023170"/>
    </source>
</evidence>
<dbReference type="GO" id="GO:0005524">
    <property type="term" value="F:ATP binding"/>
    <property type="evidence" value="ECO:0007669"/>
    <property type="project" value="InterPro"/>
</dbReference>
<dbReference type="InterPro" id="IPR001054">
    <property type="entry name" value="A/G_cyclase"/>
</dbReference>
<dbReference type="OrthoDB" id="1890790at2759"/>
<keyword evidence="17" id="KW-1185">Reference proteome</keyword>
<dbReference type="InterPro" id="IPR001828">
    <property type="entry name" value="ANF_lig-bd_rcpt"/>
</dbReference>
<dbReference type="FunFam" id="3.30.200.20:FF:001106">
    <property type="entry name" value="Guanylate cyclase"/>
    <property type="match status" value="1"/>
</dbReference>
<evidence type="ECO:0000256" key="5">
    <source>
        <dbReference type="ARBA" id="ARBA00022741"/>
    </source>
</evidence>
<feature type="region of interest" description="Disordered" evidence="13">
    <location>
        <begin position="1"/>
        <end position="36"/>
    </location>
</feature>
<keyword evidence="10" id="KW-0325">Glycoprotein</keyword>
<proteinExistence type="predicted"/>
<dbReference type="Gene3D" id="3.30.70.1230">
    <property type="entry name" value="Nucleotide cyclase"/>
    <property type="match status" value="1"/>
</dbReference>
<dbReference type="PANTHER" id="PTHR11920:SF300">
    <property type="entry name" value="ATRIAL NATRIURETIC PEPTIDE RECEPTOR 1"/>
    <property type="match status" value="1"/>
</dbReference>
<dbReference type="EC" id="4.6.1.2" evidence="2"/>
<evidence type="ECO:0000256" key="3">
    <source>
        <dbReference type="ARBA" id="ARBA00022692"/>
    </source>
</evidence>
<sequence>TSPSSTSTSSGPACRAGASPSPSGPGGGGTTTTPEPGKPSRCVHECPSMCAWVPTCAWKPTTYVCRGSHPHVHGSPSHVCSWVPTICVHGCPATCAWEPTIRVCMAMGAQHMCAWEPTMYVRMGTQLRVHGNPPYVCVHDHGSSSTCAWVPTTHCVCTGMGAHPHVHVQRHPPHTCVHVHGHPPTCARVPTTHMWTLNHVCMGTHHTYVDTQPRVYGCPPHTCVHVRGHPPVCACARVPTHVHMGAHHTHARVDVHGWVPALGEQPGRRKEAPSLVLGPRAGRVQGPSGIQLPSPPQAVTIITYKEPENPEYRPFLARLKEEALAHFNFSMKDGLMNFIAAAFHDGVLLYAQALNETLARGGSITNASTVTRQMWNRTFYGVTGFLKIDENGDRESDYSLWDMDPLRGDFQIVANYNGTTKKIQMVPGREIHWPGNVVPSDVPPCGFDNSNPLCRKANLSTLEVLSLVVSLILLAITVTSFFIYRKLQLEKELAAELWRVRWEDVQMSSLEKHLRSAGSKLTLSLRGSNYGSLMTAEGQFQVYAKTAYYKGNLVAVKHLNCKRIELTRKVLFELKHMRDVQNEHLTRFVGACTDSPNICILTEYCPRGSLQDILENESITLDWMFRYSLTHDIVKGMQFLHNGVIVSHGNLKSSNCVVDSRFVLKITDYGLESFRTAPDGEDSHALFAKKLWTAPELLRMEAPPARGTQKGDVYSFGIILQEIALRNGVFYVEGLDLSPKGEHRGWGDGPGIIDGWLDQLAEAFDSVTIYFSDIVGFTALSAESTPMQVVTLLNDLYTCFDAIIDNFDVYKVETIGDAYMVVSGLPVRNGKLHAREVARMALALLDAVRSFRIRHRPQQQLKLRIGIHTG</sequence>
<accession>A0A7K5IC03</accession>
<keyword evidence="6" id="KW-1133">Transmembrane helix</keyword>
<dbReference type="InterPro" id="IPR000719">
    <property type="entry name" value="Prot_kinase_dom"/>
</dbReference>
<evidence type="ECO:0000313" key="17">
    <source>
        <dbReference type="Proteomes" id="UP000549499"/>
    </source>
</evidence>
<evidence type="ECO:0000256" key="4">
    <source>
        <dbReference type="ARBA" id="ARBA00022729"/>
    </source>
</evidence>
<evidence type="ECO:0000259" key="15">
    <source>
        <dbReference type="PROSITE" id="PS50125"/>
    </source>
</evidence>
<dbReference type="Proteomes" id="UP000549499">
    <property type="component" value="Unassembled WGS sequence"/>
</dbReference>
<keyword evidence="9" id="KW-0675">Receptor</keyword>
<evidence type="ECO:0000256" key="10">
    <source>
        <dbReference type="ARBA" id="ARBA00023180"/>
    </source>
</evidence>
<dbReference type="CDD" id="cd14042">
    <property type="entry name" value="PK_GC-A_B"/>
    <property type="match status" value="1"/>
</dbReference>
<dbReference type="Pfam" id="PF07714">
    <property type="entry name" value="PK_Tyr_Ser-Thr"/>
    <property type="match status" value="1"/>
</dbReference>
<dbReference type="GO" id="GO:0005525">
    <property type="term" value="F:GTP binding"/>
    <property type="evidence" value="ECO:0007669"/>
    <property type="project" value="UniProtKB-KW"/>
</dbReference>
<evidence type="ECO:0000256" key="6">
    <source>
        <dbReference type="ARBA" id="ARBA00022989"/>
    </source>
</evidence>